<feature type="transmembrane region" description="Helical" evidence="2">
    <location>
        <begin position="271"/>
        <end position="292"/>
    </location>
</feature>
<feature type="compositionally biased region" description="Low complexity" evidence="1">
    <location>
        <begin position="186"/>
        <end position="202"/>
    </location>
</feature>
<dbReference type="OrthoDB" id="9111327at2"/>
<feature type="transmembrane region" description="Helical" evidence="2">
    <location>
        <begin position="377"/>
        <end position="397"/>
    </location>
</feature>
<feature type="transmembrane region" description="Helical" evidence="2">
    <location>
        <begin position="334"/>
        <end position="356"/>
    </location>
</feature>
<evidence type="ECO:0000313" key="4">
    <source>
        <dbReference type="Proteomes" id="UP000252387"/>
    </source>
</evidence>
<comment type="caution">
    <text evidence="3">The sequence shown here is derived from an EMBL/GenBank/DDBJ whole genome shotgun (WGS) entry which is preliminary data.</text>
</comment>
<dbReference type="AlphaFoldDB" id="A0A368KF96"/>
<protein>
    <submittedName>
        <fullName evidence="3">DUF3667 domain-containing protein</fullName>
    </submittedName>
</protein>
<reference evidence="3 4" key="1">
    <citation type="submission" date="2018-05" db="EMBL/GenBank/DDBJ databases">
        <title>Draft genome sequence of Rhodanobacter denitrificans Yn1 isolated from gold copper mine.</title>
        <authorList>
            <person name="Yang N."/>
            <person name="Mazhar H.S."/>
            <person name="Rensing C."/>
        </authorList>
    </citation>
    <scope>NUCLEOTIDE SEQUENCE [LARGE SCALE GENOMIC DNA]</scope>
    <source>
        <strain evidence="3 4">Yn1</strain>
    </source>
</reference>
<evidence type="ECO:0000256" key="2">
    <source>
        <dbReference type="SAM" id="Phobius"/>
    </source>
</evidence>
<dbReference type="Proteomes" id="UP000252387">
    <property type="component" value="Unassembled WGS sequence"/>
</dbReference>
<evidence type="ECO:0000313" key="3">
    <source>
        <dbReference type="EMBL" id="RCS29848.1"/>
    </source>
</evidence>
<evidence type="ECO:0000256" key="1">
    <source>
        <dbReference type="SAM" id="MobiDB-lite"/>
    </source>
</evidence>
<feature type="transmembrane region" description="Helical" evidence="2">
    <location>
        <begin position="86"/>
        <end position="104"/>
    </location>
</feature>
<gene>
    <name evidence="3" type="ORF">DEO45_10675</name>
</gene>
<keyword evidence="2" id="KW-0472">Membrane</keyword>
<feature type="transmembrane region" description="Helical" evidence="2">
    <location>
        <begin position="304"/>
        <end position="328"/>
    </location>
</feature>
<organism evidence="3 4">
    <name type="scientific">Rhodanobacter denitrificans</name>
    <dbReference type="NCBI Taxonomy" id="666685"/>
    <lineage>
        <taxon>Bacteria</taxon>
        <taxon>Pseudomonadati</taxon>
        <taxon>Pseudomonadota</taxon>
        <taxon>Gammaproteobacteria</taxon>
        <taxon>Lysobacterales</taxon>
        <taxon>Rhodanobacteraceae</taxon>
        <taxon>Rhodanobacter</taxon>
    </lineage>
</organism>
<keyword evidence="2" id="KW-0812">Transmembrane</keyword>
<dbReference type="RefSeq" id="WP_114343354.1">
    <property type="nucleotide sequence ID" value="NZ_QFWQ01000006.1"/>
</dbReference>
<dbReference type="EMBL" id="QFWQ01000006">
    <property type="protein sequence ID" value="RCS29848.1"/>
    <property type="molecule type" value="Genomic_DNA"/>
</dbReference>
<keyword evidence="4" id="KW-1185">Reference proteome</keyword>
<feature type="region of interest" description="Disordered" evidence="1">
    <location>
        <begin position="186"/>
        <end position="212"/>
    </location>
</feature>
<sequence length="398" mass="44808">MKQLTSHEGLHCANCGTAMQGEFCHECGQSIHSMLKPMHHMVEETVETVLHIDGRIVHTLPPLLFKPGFLTLEYFAGRRVRYIAPFRLMFVLCLLSFFVFHLAIDQVAGKMPANGRPLLNVDSRAIETAADPAGVREALQKQLDDLQRARATGVLPPNLLEQADVDERDLRRKAERRLAELGAAPAPAASVAVKPPEAAKTAPTPPDDAARRRIRQESAPVRIRWLPDAANARLTELGHRLQENLRIFRHGDAAASAEAKQRMINGVFGTLPPTMFVLIPLFAVLLELFYVFRRRLYMEHLIVALHSHAFMFLSLLLLTLVGMLSTWLQPHAAWAGHALGWLQAALILWIPVYLLLTQKRIYRQGWPMTLLKFWCIGWCYFWLLIFALAIALLLGAAH</sequence>
<name>A0A368KF96_9GAMM</name>
<dbReference type="InterPro" id="IPR022134">
    <property type="entry name" value="DUF3667"/>
</dbReference>
<dbReference type="Pfam" id="PF12412">
    <property type="entry name" value="DUF3667"/>
    <property type="match status" value="1"/>
</dbReference>
<proteinExistence type="predicted"/>
<keyword evidence="2" id="KW-1133">Transmembrane helix</keyword>
<accession>A0A368KF96</accession>